<sequence>MANRGAPVSKGQRPADKQTRKLKRQLERAGLRVTLGGNGHWKVYDGERYLLTFAGTSADNMQSRHVRRDLRRYHGIELEEQ</sequence>
<name>A0A2L1IYV0_9CAUD</name>
<proteinExistence type="predicted"/>
<evidence type="ECO:0000256" key="1">
    <source>
        <dbReference type="SAM" id="MobiDB-lite"/>
    </source>
</evidence>
<feature type="region of interest" description="Disordered" evidence="1">
    <location>
        <begin position="1"/>
        <end position="24"/>
    </location>
</feature>
<evidence type="ECO:0000313" key="3">
    <source>
        <dbReference type="Proteomes" id="UP000241422"/>
    </source>
</evidence>
<evidence type="ECO:0000313" key="2">
    <source>
        <dbReference type="EMBL" id="AVE00360.1"/>
    </source>
</evidence>
<protein>
    <submittedName>
        <fullName evidence="2">HicA-like toxin</fullName>
    </submittedName>
</protein>
<gene>
    <name evidence="2" type="ORF">SEA_OPIA_73</name>
</gene>
<organism evidence="2 3">
    <name type="scientific">Mycobacterium phage Opia</name>
    <dbReference type="NCBI Taxonomy" id="2079422"/>
    <lineage>
        <taxon>Viruses</taxon>
        <taxon>Duplodnaviria</taxon>
        <taxon>Heunggongvirae</taxon>
        <taxon>Uroviricota</taxon>
        <taxon>Caudoviricetes</taxon>
        <taxon>Bclasvirinae</taxon>
        <taxon>Rosebushvirus</taxon>
        <taxon>Rosebushvirus rosebush</taxon>
    </lineage>
</organism>
<dbReference type="Proteomes" id="UP000241422">
    <property type="component" value="Segment"/>
</dbReference>
<reference evidence="2 3" key="1">
    <citation type="submission" date="2018-01" db="EMBL/GenBank/DDBJ databases">
        <authorList>
            <person name="Grimes M."/>
            <person name="Peecher J."/>
            <person name="Sundquist S."/>
            <person name="Harders C."/>
            <person name="Smith S."/>
            <person name="Stukey J."/>
            <person name="Best A."/>
            <person name="Garlena R.A."/>
            <person name="Russell D.A."/>
            <person name="Pope W.H."/>
            <person name="Jacobs-Sera D."/>
            <person name="Hendrix R.W."/>
            <person name="Hatfull G.F."/>
        </authorList>
    </citation>
    <scope>NUCLEOTIDE SEQUENCE [LARGE SCALE GENOMIC DNA]</scope>
</reference>
<accession>A0A2L1IYV0</accession>
<feature type="compositionally biased region" description="Basic and acidic residues" evidence="1">
    <location>
        <begin position="13"/>
        <end position="24"/>
    </location>
</feature>
<dbReference type="EMBL" id="MG757162">
    <property type="protein sequence ID" value="AVE00360.1"/>
    <property type="molecule type" value="Genomic_DNA"/>
</dbReference>